<keyword evidence="2" id="KW-1185">Reference proteome</keyword>
<reference evidence="2" key="1">
    <citation type="submission" date="2011-03" db="EMBL/GenBank/DDBJ databases">
        <title>Version 3 of the genome sequence of Otolemur garnettii (Bushbaby).</title>
        <authorList>
            <consortium name="The Broad Institute Genome Sequencing Platform"/>
            <person name="Di Palma F."/>
            <person name="Johnson J."/>
            <person name="Lander E.S."/>
            <person name="Lindblad-Toh K."/>
            <person name="Jaffe D.B."/>
            <person name="Gnerre S."/>
            <person name="MacCallum I."/>
            <person name="Przybylski D."/>
            <person name="Ribeiro F.J."/>
            <person name="Burton J.N."/>
            <person name="Walker B.J."/>
            <person name="Sharpe T."/>
            <person name="Hall G."/>
        </authorList>
    </citation>
    <scope>NUCLEOTIDE SEQUENCE [LARGE SCALE GENOMIC DNA]</scope>
</reference>
<reference evidence="1" key="3">
    <citation type="submission" date="2025-09" db="UniProtKB">
        <authorList>
            <consortium name="Ensembl"/>
        </authorList>
    </citation>
    <scope>IDENTIFICATION</scope>
</reference>
<evidence type="ECO:0000313" key="1">
    <source>
        <dbReference type="Ensembl" id="ENSOGAP00000022089.1"/>
    </source>
</evidence>
<dbReference type="Ensembl" id="ENSOGAT00000025389.1">
    <property type="protein sequence ID" value="ENSOGAP00000022089.1"/>
    <property type="gene ID" value="ENSOGAG00000034466.1"/>
</dbReference>
<proteinExistence type="predicted"/>
<name>H0Y146_OTOGA</name>
<dbReference type="InParanoid" id="H0Y146"/>
<dbReference type="EMBL" id="AAQR03049903">
    <property type="status" value="NOT_ANNOTATED_CDS"/>
    <property type="molecule type" value="Genomic_DNA"/>
</dbReference>
<reference evidence="1" key="2">
    <citation type="submission" date="2025-08" db="UniProtKB">
        <authorList>
            <consortium name="Ensembl"/>
        </authorList>
    </citation>
    <scope>IDENTIFICATION</scope>
</reference>
<dbReference type="HOGENOM" id="CLU_3210168_0_0_1"/>
<evidence type="ECO:0000313" key="2">
    <source>
        <dbReference type="Proteomes" id="UP000005225"/>
    </source>
</evidence>
<dbReference type="AlphaFoldDB" id="H0Y146"/>
<protein>
    <submittedName>
        <fullName evidence="1">Uncharacterized protein</fullName>
    </submittedName>
</protein>
<dbReference type="Proteomes" id="UP000005225">
    <property type="component" value="Unassembled WGS sequence"/>
</dbReference>
<accession>H0Y146</accession>
<sequence>LIDVFFWNEEEKFLQPQISAKSLKMDVWGKGQGHHSDEAGASMAI</sequence>
<organism evidence="1 2">
    <name type="scientific">Otolemur garnettii</name>
    <name type="common">Small-eared galago</name>
    <name type="synonym">Garnett's greater bushbaby</name>
    <dbReference type="NCBI Taxonomy" id="30611"/>
    <lineage>
        <taxon>Eukaryota</taxon>
        <taxon>Metazoa</taxon>
        <taxon>Chordata</taxon>
        <taxon>Craniata</taxon>
        <taxon>Vertebrata</taxon>
        <taxon>Euteleostomi</taxon>
        <taxon>Mammalia</taxon>
        <taxon>Eutheria</taxon>
        <taxon>Euarchontoglires</taxon>
        <taxon>Primates</taxon>
        <taxon>Strepsirrhini</taxon>
        <taxon>Lorisiformes</taxon>
        <taxon>Galagidae</taxon>
        <taxon>Otolemur</taxon>
    </lineage>
</organism>